<name>A0ABQ5JKZ2_9LACO</name>
<keyword evidence="2" id="KW-1185">Reference proteome</keyword>
<organism evidence="1 2">
    <name type="scientific">Furfurilactobacillus curtus</name>
    <dbReference type="NCBI Taxonomy" id="1746200"/>
    <lineage>
        <taxon>Bacteria</taxon>
        <taxon>Bacillati</taxon>
        <taxon>Bacillota</taxon>
        <taxon>Bacilli</taxon>
        <taxon>Lactobacillales</taxon>
        <taxon>Lactobacillaceae</taxon>
        <taxon>Furfurilactobacillus</taxon>
    </lineage>
</organism>
<reference evidence="1 2" key="1">
    <citation type="submission" date="2022-03" db="EMBL/GenBank/DDBJ databases">
        <title>Draft genome sequence of Furfurilactobacillus curtus JCM 31185.</title>
        <authorList>
            <person name="Suzuki S."/>
            <person name="Endo A."/>
            <person name="Kajikawa A."/>
        </authorList>
    </citation>
    <scope>NUCLEOTIDE SEQUENCE [LARGE SCALE GENOMIC DNA]</scope>
    <source>
        <strain evidence="1 2">JCM 31185</strain>
    </source>
</reference>
<comment type="caution">
    <text evidence="1">The sequence shown here is derived from an EMBL/GenBank/DDBJ whole genome shotgun (WGS) entry which is preliminary data.</text>
</comment>
<dbReference type="RefSeq" id="WP_407882009.1">
    <property type="nucleotide sequence ID" value="NZ_BQXO01000001.1"/>
</dbReference>
<evidence type="ECO:0000313" key="2">
    <source>
        <dbReference type="Proteomes" id="UP001628078"/>
    </source>
</evidence>
<sequence length="198" mass="21891">MADLAEQLVTAKKRQSLVAIYNFVDPEAFSVGTILETDATHVLLKVIDPNGSINGIQLINRDFIGEVKLTSDYLRSTAVWQQAAQTGGYGDPWHLGDQLSGLSLPTEDLLCLILRQALQTQQVINIGTIQQLDDEQLVDTDFTGVISDFVGDTVVLDYLDPWDLSDKWQLQIQLSEINSLRLGAAVCVRMAALRAQYL</sequence>
<dbReference type="Proteomes" id="UP001628078">
    <property type="component" value="Unassembled WGS sequence"/>
</dbReference>
<dbReference type="EMBL" id="BQXO01000001">
    <property type="protein sequence ID" value="GKT04795.1"/>
    <property type="molecule type" value="Genomic_DNA"/>
</dbReference>
<evidence type="ECO:0000313" key="1">
    <source>
        <dbReference type="EMBL" id="GKT04795.1"/>
    </source>
</evidence>
<protein>
    <submittedName>
        <fullName evidence="1">Uncharacterized protein</fullName>
    </submittedName>
</protein>
<accession>A0ABQ5JKZ2</accession>
<gene>
    <name evidence="1" type="ORF">JCM31185_00840</name>
</gene>
<proteinExistence type="predicted"/>